<organism evidence="4 5">
    <name type="scientific">Paracidovorax konjaci</name>
    <dbReference type="NCBI Taxonomy" id="32040"/>
    <lineage>
        <taxon>Bacteria</taxon>
        <taxon>Pseudomonadati</taxon>
        <taxon>Pseudomonadota</taxon>
        <taxon>Betaproteobacteria</taxon>
        <taxon>Burkholderiales</taxon>
        <taxon>Comamonadaceae</taxon>
        <taxon>Paracidovorax</taxon>
    </lineage>
</organism>
<keyword evidence="1" id="KW-1035">Host cytoplasm</keyword>
<name>A0A1I1USP1_9BURK</name>
<protein>
    <submittedName>
        <fullName evidence="4">C-terminal novel E3 ligase, LRR-interacting</fullName>
    </submittedName>
</protein>
<dbReference type="Gene3D" id="1.20.58.360">
    <property type="entry name" value="Shigella T3SS effector IpaH defines"/>
    <property type="match status" value="1"/>
</dbReference>
<dbReference type="EMBL" id="FOMQ01000005">
    <property type="protein sequence ID" value="SFD72688.1"/>
    <property type="molecule type" value="Genomic_DNA"/>
</dbReference>
<sequence length="660" mass="71147">MPAIQSGLPASPIRARPHDAQGAAPAPAAGRGSAPAAGAGFPPGNARAPVAGAAGRRPRVDGAWVQSALGEMARRSATLHDRWLKKPASEQYLYAKRLAPAQRARLEEALEQRFRQAADPRERKEAMTLWLSVQHARLRTHTGEHRSAHHRAQAGNIVHTLGAGLFSATTLAQRMADSRSDYYDSMLRPEYRAALNHLLRVIGDAALEPALRGAAEQALRYHCEAEGTIAPAHANRLRREGIAALAASGYQFTDETFLSRWEQAFAARHPGSLPGRAEPSLGDALRAVLADPSPARRVGAVKALLKHAAADAMAAAQAQVLEAMETPEARDAALSVLAQARRLLREEADLDDDIAKARPLAEVAGEWLDTPQRDAPERGIGAFGSETYASSFSRLLERRHPSALALADPAGRGRAILEEGREVIRAVCEDSTLRAQVFAMSANALGTCGDNVAAGFAAIVLAVRAHGMARAIREGRVDAAGLGDWARRQFRLGALETEVHLFIQRARQLQGLPEDMAGQLDRESMETLLHAQVALKQALDLPDSVPSEMAYAPESVLTPTDLATIAGRVLEAQADPGTLGPFLLSLGAWRDGVRLLHPEPFAKLEADFDEDPFHDRDLPRDGDAHVEERVAYNEAAADYVRRKREAEDALLRQHSGMPGG</sequence>
<evidence type="ECO:0000259" key="3">
    <source>
        <dbReference type="PROSITE" id="PS52053"/>
    </source>
</evidence>
<feature type="domain" description="NEL" evidence="3">
    <location>
        <begin position="359"/>
        <end position="660"/>
    </location>
</feature>
<dbReference type="Pfam" id="PF14496">
    <property type="entry name" value="NEL"/>
    <property type="match status" value="1"/>
</dbReference>
<dbReference type="Proteomes" id="UP000199517">
    <property type="component" value="Unassembled WGS sequence"/>
</dbReference>
<comment type="similarity">
    <text evidence="1">Belongs to the LRR-containing bacterial E3 ligase family.</text>
</comment>
<dbReference type="GO" id="GO:0004842">
    <property type="term" value="F:ubiquitin-protein transferase activity"/>
    <property type="evidence" value="ECO:0007669"/>
    <property type="project" value="UniProtKB-UniRule"/>
</dbReference>
<comment type="PTM">
    <text evidence="1">Ubiquitinated in the presence of host E1 ubiquitin-activating enzyme, E2 ubiquitin-conjugating enzyme and ubiquitin.</text>
</comment>
<keyword evidence="5" id="KW-1185">Reference proteome</keyword>
<dbReference type="GO" id="GO:0016874">
    <property type="term" value="F:ligase activity"/>
    <property type="evidence" value="ECO:0007669"/>
    <property type="project" value="UniProtKB-KW"/>
</dbReference>
<dbReference type="GO" id="GO:0005576">
    <property type="term" value="C:extracellular region"/>
    <property type="evidence" value="ECO:0007669"/>
    <property type="project" value="UniProtKB-UniRule"/>
</dbReference>
<evidence type="ECO:0000256" key="2">
    <source>
        <dbReference type="SAM" id="MobiDB-lite"/>
    </source>
</evidence>
<feature type="active site" description="Glycyl thioester intermediate" evidence="1">
    <location>
        <position position="448"/>
    </location>
</feature>
<evidence type="ECO:0000256" key="1">
    <source>
        <dbReference type="PROSITE-ProRule" id="PRU01398"/>
    </source>
</evidence>
<dbReference type="OrthoDB" id="8807733at2"/>
<reference evidence="5" key="1">
    <citation type="submission" date="2016-10" db="EMBL/GenBank/DDBJ databases">
        <authorList>
            <person name="Varghese N."/>
            <person name="Submissions S."/>
        </authorList>
    </citation>
    <scope>NUCLEOTIDE SEQUENCE [LARGE SCALE GENOMIC DNA]</scope>
    <source>
        <strain evidence="5">DSM 7481</strain>
    </source>
</reference>
<gene>
    <name evidence="4" type="ORF">SAMN04489710_105198</name>
</gene>
<feature type="region of interest" description="Disordered" evidence="2">
    <location>
        <begin position="1"/>
        <end position="57"/>
    </location>
</feature>
<evidence type="ECO:0000313" key="4">
    <source>
        <dbReference type="EMBL" id="SFD72688.1"/>
    </source>
</evidence>
<accession>A0A1I1USP1</accession>
<feature type="compositionally biased region" description="Low complexity" evidence="2">
    <location>
        <begin position="20"/>
        <end position="55"/>
    </location>
</feature>
<dbReference type="GO" id="GO:0016567">
    <property type="term" value="P:protein ubiquitination"/>
    <property type="evidence" value="ECO:0007669"/>
    <property type="project" value="InterPro"/>
</dbReference>
<keyword evidence="4" id="KW-0436">Ligase</keyword>
<proteinExistence type="inferred from homology"/>
<dbReference type="PROSITE" id="PS52053">
    <property type="entry name" value="NEL"/>
    <property type="match status" value="1"/>
</dbReference>
<evidence type="ECO:0000313" key="5">
    <source>
        <dbReference type="Proteomes" id="UP000199517"/>
    </source>
</evidence>
<dbReference type="AlphaFoldDB" id="A0A1I1USP1"/>
<dbReference type="InterPro" id="IPR029487">
    <property type="entry name" value="NEL_dom"/>
</dbReference>
<dbReference type="RefSeq" id="WP_092951528.1">
    <property type="nucleotide sequence ID" value="NZ_FOMQ01000005.1"/>
</dbReference>
<keyword evidence="1" id="KW-0964">Secreted</keyword>
<keyword evidence="1" id="KW-0833">Ubl conjugation pathway</keyword>
<keyword evidence="1" id="KW-0808">Transferase</keyword>
<keyword evidence="1" id="KW-0832">Ubl conjugation</keyword>